<dbReference type="Proteomes" id="UP000749040">
    <property type="component" value="Unassembled WGS sequence"/>
</dbReference>
<feature type="modified residue" description="4-aspartylphosphate" evidence="2">
    <location>
        <position position="102"/>
    </location>
</feature>
<proteinExistence type="predicted"/>
<dbReference type="InterPro" id="IPR001789">
    <property type="entry name" value="Sig_transdc_resp-reg_receiver"/>
</dbReference>
<gene>
    <name evidence="5" type="ORF">ITX44_29975</name>
</gene>
<dbReference type="Gene3D" id="3.60.40.10">
    <property type="entry name" value="PPM-type phosphatase domain"/>
    <property type="match status" value="1"/>
</dbReference>
<keyword evidence="2" id="KW-0597">Phosphoprotein</keyword>
<dbReference type="SUPFAM" id="SSF52172">
    <property type="entry name" value="CheY-like"/>
    <property type="match status" value="1"/>
</dbReference>
<dbReference type="SMART" id="SM00448">
    <property type="entry name" value="REC"/>
    <property type="match status" value="1"/>
</dbReference>
<dbReference type="InterPro" id="IPR001932">
    <property type="entry name" value="PPM-type_phosphatase-like_dom"/>
</dbReference>
<evidence type="ECO:0000256" key="1">
    <source>
        <dbReference type="ARBA" id="ARBA00022801"/>
    </source>
</evidence>
<evidence type="ECO:0000256" key="2">
    <source>
        <dbReference type="PROSITE-ProRule" id="PRU00169"/>
    </source>
</evidence>
<evidence type="ECO:0000256" key="3">
    <source>
        <dbReference type="SAM" id="MobiDB-lite"/>
    </source>
</evidence>
<reference evidence="5 6" key="1">
    <citation type="submission" date="2021-01" db="EMBL/GenBank/DDBJ databases">
        <title>Streptomyces acididurans sp. nov., isolated from a peat swamp forest soil.</title>
        <authorList>
            <person name="Chantavorakit T."/>
            <person name="Duangmal K."/>
        </authorList>
    </citation>
    <scope>NUCLEOTIDE SEQUENCE [LARGE SCALE GENOMIC DNA]</scope>
    <source>
        <strain evidence="5 6">KK5PA1</strain>
    </source>
</reference>
<keyword evidence="1" id="KW-0378">Hydrolase</keyword>
<feature type="domain" description="Response regulatory" evidence="4">
    <location>
        <begin position="51"/>
        <end position="167"/>
    </location>
</feature>
<dbReference type="PROSITE" id="PS50110">
    <property type="entry name" value="RESPONSE_REGULATORY"/>
    <property type="match status" value="1"/>
</dbReference>
<evidence type="ECO:0000259" key="4">
    <source>
        <dbReference type="PROSITE" id="PS50110"/>
    </source>
</evidence>
<sequence length="432" mass="45739">MPVRQVHAGDRPSGGARAGQDPRGAAAPPPLLPQPRSAAGDPVPVDPQEPLVLLVEDDPADALLVEELVADCTPGMRLAWARSMAEARRELAARPPDCVLLDLHLPDAQGLEAVAEIQRAAVGLPVVVLTGLAEEQTGLAAVSAGAQDYLVKGRVEAELFGRAVRYAIQRKQAEHAAVALQASRLHARENARLERGLLPTPLLRSSGLEVVARYRPGRAHALLGGDFYDVVETPDGTVHVLIGDVSGHGPDEAALGVALRIAWRTLVLSGVAGDRRLPMLEEILVAEREAEHVFATCTMLALPPDRRHFEVARAGHPGLLLRTGRGVEWVEPPGGPALGLVPSAADWPVHEVELPGGSAVVLFTDGLYEGRTGPDGQRLGEDELLELARAAHGLDTQTFVDTLIGRAEALAEPYGGLADDVAVVHVRWTGEA</sequence>
<dbReference type="InterPro" id="IPR011006">
    <property type="entry name" value="CheY-like_superfamily"/>
</dbReference>
<name>A0ABS2TZE4_9ACTN</name>
<dbReference type="PANTHER" id="PTHR43156">
    <property type="entry name" value="STAGE II SPORULATION PROTEIN E-RELATED"/>
    <property type="match status" value="1"/>
</dbReference>
<feature type="region of interest" description="Disordered" evidence="3">
    <location>
        <begin position="1"/>
        <end position="47"/>
    </location>
</feature>
<organism evidence="5 6">
    <name type="scientific">Actinacidiphila acididurans</name>
    <dbReference type="NCBI Taxonomy" id="2784346"/>
    <lineage>
        <taxon>Bacteria</taxon>
        <taxon>Bacillati</taxon>
        <taxon>Actinomycetota</taxon>
        <taxon>Actinomycetes</taxon>
        <taxon>Kitasatosporales</taxon>
        <taxon>Streptomycetaceae</taxon>
        <taxon>Actinacidiphila</taxon>
    </lineage>
</organism>
<dbReference type="SUPFAM" id="SSF81606">
    <property type="entry name" value="PP2C-like"/>
    <property type="match status" value="1"/>
</dbReference>
<keyword evidence="6" id="KW-1185">Reference proteome</keyword>
<protein>
    <submittedName>
        <fullName evidence="5">Fused response regulator/phosphatase</fullName>
    </submittedName>
</protein>
<dbReference type="CDD" id="cd00156">
    <property type="entry name" value="REC"/>
    <property type="match status" value="1"/>
</dbReference>
<accession>A0ABS2TZE4</accession>
<dbReference type="Pfam" id="PF00072">
    <property type="entry name" value="Response_reg"/>
    <property type="match status" value="1"/>
</dbReference>
<dbReference type="InterPro" id="IPR036457">
    <property type="entry name" value="PPM-type-like_dom_sf"/>
</dbReference>
<comment type="caution">
    <text evidence="5">The sequence shown here is derived from an EMBL/GenBank/DDBJ whole genome shotgun (WGS) entry which is preliminary data.</text>
</comment>
<dbReference type="PANTHER" id="PTHR43156:SF2">
    <property type="entry name" value="STAGE II SPORULATION PROTEIN E"/>
    <property type="match status" value="1"/>
</dbReference>
<dbReference type="Gene3D" id="3.40.50.2300">
    <property type="match status" value="1"/>
</dbReference>
<evidence type="ECO:0000313" key="6">
    <source>
        <dbReference type="Proteomes" id="UP000749040"/>
    </source>
</evidence>
<evidence type="ECO:0000313" key="5">
    <source>
        <dbReference type="EMBL" id="MBM9508708.1"/>
    </source>
</evidence>
<dbReference type="SMART" id="SM00331">
    <property type="entry name" value="PP2C_SIG"/>
    <property type="match status" value="1"/>
</dbReference>
<dbReference type="Pfam" id="PF07228">
    <property type="entry name" value="SpoIIE"/>
    <property type="match status" value="1"/>
</dbReference>
<dbReference type="EMBL" id="JADKYB010000019">
    <property type="protein sequence ID" value="MBM9508708.1"/>
    <property type="molecule type" value="Genomic_DNA"/>
</dbReference>
<dbReference type="InterPro" id="IPR052016">
    <property type="entry name" value="Bact_Sigma-Reg"/>
</dbReference>